<gene>
    <name evidence="1" type="ORF">J5W02_04560</name>
</gene>
<accession>A0ABS7DLW1</accession>
<keyword evidence="2" id="KW-1185">Reference proteome</keyword>
<dbReference type="EMBL" id="JAGFNZ010000002">
    <property type="protein sequence ID" value="MBW7572076.1"/>
    <property type="molecule type" value="Genomic_DNA"/>
</dbReference>
<dbReference type="RefSeq" id="WP_219964503.1">
    <property type="nucleotide sequence ID" value="NZ_JAGFNZ010000002.1"/>
</dbReference>
<organism evidence="1 2">
    <name type="scientific">Caproiciproducens faecalis</name>
    <dbReference type="NCBI Taxonomy" id="2820301"/>
    <lineage>
        <taxon>Bacteria</taxon>
        <taxon>Bacillati</taxon>
        <taxon>Bacillota</taxon>
        <taxon>Clostridia</taxon>
        <taxon>Eubacteriales</taxon>
        <taxon>Acutalibacteraceae</taxon>
        <taxon>Caproiciproducens</taxon>
    </lineage>
</organism>
<comment type="caution">
    <text evidence="1">The sequence shown here is derived from an EMBL/GenBank/DDBJ whole genome shotgun (WGS) entry which is preliminary data.</text>
</comment>
<sequence>MTYKTLMLQIYKPSRHKRDLMDAALLRYSQALQFLLDRYEKEIGILCETEAPVPQHRILKMIDKETSESLNQFGVQPFKDSLKLDFAATAATYLAQKQKNSRTGYPLAFLDAPRYSLAMEECIGLFDTGDIGTQGLEHRCSKLVGKAGKPRSVYFGRYARERDYCLLYDEFKDRFYAKLYLLNRKDSISGEYGNSGLSLKYVCEGSYYMNNLPGQRRYIVVPLAFGKKQLADLKQALQQPRLLHSARLVKKGNKYYLMIYMECGSGIVDETVTTMGVARNARGGLSYTVCGEGGAVLENNSISASVNQNTVFYLSNRIAEIAVKNGSQVILEANGGANDRIPVSAEDAQHCFSVRDYASLVKTLKYKLPEKGLPPPIEVSANSLFLTCPRCGTRTRRNRVTDELFVCIHCGCATEFEWVGSENLAKKLDRYRKDKVPITIIKKEDGFLCRSQLLGFQYRLPPGAADDTSLFDELSRFLEGLRGTYIYDPKKYAVWKKLSQAANLRESVHLILK</sequence>
<dbReference type="Proteomes" id="UP000719942">
    <property type="component" value="Unassembled WGS sequence"/>
</dbReference>
<name>A0ABS7DLW1_9FIRM</name>
<evidence type="ECO:0000313" key="2">
    <source>
        <dbReference type="Proteomes" id="UP000719942"/>
    </source>
</evidence>
<protein>
    <submittedName>
        <fullName evidence="1">Transposase</fullName>
    </submittedName>
</protein>
<evidence type="ECO:0000313" key="1">
    <source>
        <dbReference type="EMBL" id="MBW7572076.1"/>
    </source>
</evidence>
<proteinExistence type="predicted"/>
<reference evidence="1 2" key="1">
    <citation type="submission" date="2021-03" db="EMBL/GenBank/DDBJ databases">
        <title>Caproiciproducens sp. nov. isolated from feces of cow.</title>
        <authorList>
            <person name="Choi J.-Y."/>
        </authorList>
    </citation>
    <scope>NUCLEOTIDE SEQUENCE [LARGE SCALE GENOMIC DNA]</scope>
    <source>
        <strain evidence="1 2">AGMB10547</strain>
    </source>
</reference>